<reference evidence="2" key="1">
    <citation type="submission" date="2021-01" db="EMBL/GenBank/DDBJ databases">
        <title>Whole genome shotgun sequence of Virgisporangium aliadipatigenens NBRC 105644.</title>
        <authorList>
            <person name="Komaki H."/>
            <person name="Tamura T."/>
        </authorList>
    </citation>
    <scope>NUCLEOTIDE SEQUENCE</scope>
    <source>
        <strain evidence="2">NBRC 105644</strain>
    </source>
</reference>
<proteinExistence type="predicted"/>
<evidence type="ECO:0000313" key="2">
    <source>
        <dbReference type="EMBL" id="GIJ50113.1"/>
    </source>
</evidence>
<name>A0A8J4DUJ4_9ACTN</name>
<dbReference type="EMBL" id="BOPF01000033">
    <property type="protein sequence ID" value="GIJ50113.1"/>
    <property type="molecule type" value="Genomic_DNA"/>
</dbReference>
<keyword evidence="3" id="KW-1185">Reference proteome</keyword>
<feature type="region of interest" description="Disordered" evidence="1">
    <location>
        <begin position="26"/>
        <end position="48"/>
    </location>
</feature>
<organism evidence="2 3">
    <name type="scientific">Virgisporangium aliadipatigenens</name>
    <dbReference type="NCBI Taxonomy" id="741659"/>
    <lineage>
        <taxon>Bacteria</taxon>
        <taxon>Bacillati</taxon>
        <taxon>Actinomycetota</taxon>
        <taxon>Actinomycetes</taxon>
        <taxon>Micromonosporales</taxon>
        <taxon>Micromonosporaceae</taxon>
        <taxon>Virgisporangium</taxon>
    </lineage>
</organism>
<gene>
    <name evidence="2" type="ORF">Val02_69990</name>
</gene>
<sequence length="48" mass="5568">MISHIEQARRRRQLNQRIRDIIAMRRAFGPASAAEPTEPEPLEQREAA</sequence>
<evidence type="ECO:0000313" key="3">
    <source>
        <dbReference type="Proteomes" id="UP000619260"/>
    </source>
</evidence>
<accession>A0A8J4DUJ4</accession>
<evidence type="ECO:0000256" key="1">
    <source>
        <dbReference type="SAM" id="MobiDB-lite"/>
    </source>
</evidence>
<comment type="caution">
    <text evidence="2">The sequence shown here is derived from an EMBL/GenBank/DDBJ whole genome shotgun (WGS) entry which is preliminary data.</text>
</comment>
<protein>
    <submittedName>
        <fullName evidence="2">Uncharacterized protein</fullName>
    </submittedName>
</protein>
<dbReference type="AlphaFoldDB" id="A0A8J4DUJ4"/>
<dbReference type="RefSeq" id="WP_203903560.1">
    <property type="nucleotide sequence ID" value="NZ_BOPF01000033.1"/>
</dbReference>
<dbReference type="Proteomes" id="UP000619260">
    <property type="component" value="Unassembled WGS sequence"/>
</dbReference>